<dbReference type="InterPro" id="IPR013087">
    <property type="entry name" value="Znf_C2H2_type"/>
</dbReference>
<dbReference type="EC" id="4.1.3.1" evidence="2"/>
<keyword evidence="4" id="KW-0816">Tricarboxylic acid cycle</keyword>
<dbReference type="Gene3D" id="1.10.10.850">
    <property type="match status" value="2"/>
</dbReference>
<evidence type="ECO:0000313" key="9">
    <source>
        <dbReference type="Proteomes" id="UP000654075"/>
    </source>
</evidence>
<evidence type="ECO:0000313" key="8">
    <source>
        <dbReference type="EMBL" id="CAE8634401.1"/>
    </source>
</evidence>
<evidence type="ECO:0000259" key="7">
    <source>
        <dbReference type="PROSITE" id="PS00028"/>
    </source>
</evidence>
<dbReference type="CDD" id="cd00377">
    <property type="entry name" value="ICL_PEPM"/>
    <property type="match status" value="2"/>
</dbReference>
<proteinExistence type="predicted"/>
<dbReference type="Gene3D" id="3.40.50.150">
    <property type="entry name" value="Vaccinia Virus protein VP39"/>
    <property type="match status" value="1"/>
</dbReference>
<dbReference type="OrthoDB" id="4078635at2759"/>
<dbReference type="SUPFAM" id="SSF51621">
    <property type="entry name" value="Phosphoenolpyruvate/pyruvate domain"/>
    <property type="match status" value="2"/>
</dbReference>
<dbReference type="GO" id="GO:0006099">
    <property type="term" value="P:tricarboxylic acid cycle"/>
    <property type="evidence" value="ECO:0007669"/>
    <property type="project" value="UniProtKB-KW"/>
</dbReference>
<keyword evidence="9" id="KW-1185">Reference proteome</keyword>
<dbReference type="InterPro" id="IPR040442">
    <property type="entry name" value="Pyrv_kinase-like_dom_sf"/>
</dbReference>
<feature type="domain" description="C2H2-type" evidence="7">
    <location>
        <begin position="1165"/>
        <end position="1186"/>
    </location>
</feature>
<evidence type="ECO:0000256" key="5">
    <source>
        <dbReference type="ARBA" id="ARBA00023239"/>
    </source>
</evidence>
<dbReference type="InterPro" id="IPR039556">
    <property type="entry name" value="ICL/PEPM"/>
</dbReference>
<keyword evidence="5" id="KW-0456">Lyase</keyword>
<evidence type="ECO:0000256" key="6">
    <source>
        <dbReference type="SAM" id="MobiDB-lite"/>
    </source>
</evidence>
<evidence type="ECO:0000256" key="2">
    <source>
        <dbReference type="ARBA" id="ARBA00012909"/>
    </source>
</evidence>
<dbReference type="Gene3D" id="3.30.2130.30">
    <property type="match status" value="1"/>
</dbReference>
<dbReference type="InterPro" id="IPR029063">
    <property type="entry name" value="SAM-dependent_MTases_sf"/>
</dbReference>
<dbReference type="CDD" id="cd11715">
    <property type="entry name" value="THUMP_AdoMetMT"/>
    <property type="match status" value="1"/>
</dbReference>
<dbReference type="InterPro" id="IPR006254">
    <property type="entry name" value="Isocitrate_lyase"/>
</dbReference>
<dbReference type="GO" id="GO:0004451">
    <property type="term" value="F:isocitrate lyase activity"/>
    <property type="evidence" value="ECO:0007669"/>
    <property type="project" value="UniProtKB-EC"/>
</dbReference>
<dbReference type="GO" id="GO:0006097">
    <property type="term" value="P:glyoxylate cycle"/>
    <property type="evidence" value="ECO:0007669"/>
    <property type="project" value="UniProtKB-KW"/>
</dbReference>
<evidence type="ECO:0000256" key="1">
    <source>
        <dbReference type="ARBA" id="ARBA00004793"/>
    </source>
</evidence>
<dbReference type="Pfam" id="PF00463">
    <property type="entry name" value="ICL"/>
    <property type="match status" value="2"/>
</dbReference>
<name>A0A813H937_POLGL</name>
<organism evidence="8 9">
    <name type="scientific">Polarella glacialis</name>
    <name type="common">Dinoflagellate</name>
    <dbReference type="NCBI Taxonomy" id="89957"/>
    <lineage>
        <taxon>Eukaryota</taxon>
        <taxon>Sar</taxon>
        <taxon>Alveolata</taxon>
        <taxon>Dinophyceae</taxon>
        <taxon>Suessiales</taxon>
        <taxon>Suessiaceae</taxon>
        <taxon>Polarella</taxon>
    </lineage>
</organism>
<accession>A0A813H937</accession>
<dbReference type="Proteomes" id="UP000654075">
    <property type="component" value="Unassembled WGS sequence"/>
</dbReference>
<dbReference type="Gene3D" id="3.20.20.60">
    <property type="entry name" value="Phosphoenolpyruvate-binding domains"/>
    <property type="match status" value="2"/>
</dbReference>
<dbReference type="InterPro" id="IPR018523">
    <property type="entry name" value="Isocitrate_lyase_ph_CS"/>
</dbReference>
<evidence type="ECO:0000256" key="4">
    <source>
        <dbReference type="ARBA" id="ARBA00022532"/>
    </source>
</evidence>
<keyword evidence="3" id="KW-0329">Glyoxylate bypass</keyword>
<comment type="pathway">
    <text evidence="1">Carbohydrate metabolism; glyoxylate cycle; (S)-malate from isocitrate: step 1/2.</text>
</comment>
<evidence type="ECO:0000256" key="3">
    <source>
        <dbReference type="ARBA" id="ARBA00022435"/>
    </source>
</evidence>
<feature type="region of interest" description="Disordered" evidence="6">
    <location>
        <begin position="1781"/>
        <end position="1828"/>
    </location>
</feature>
<reference evidence="8" key="1">
    <citation type="submission" date="2021-02" db="EMBL/GenBank/DDBJ databases">
        <authorList>
            <person name="Dougan E. K."/>
            <person name="Rhodes N."/>
            <person name="Thang M."/>
            <person name="Chan C."/>
        </authorList>
    </citation>
    <scope>NUCLEOTIDE SEQUENCE</scope>
</reference>
<dbReference type="SUPFAM" id="SSF53335">
    <property type="entry name" value="S-adenosyl-L-methionine-dependent methyltransferases"/>
    <property type="match status" value="1"/>
</dbReference>
<dbReference type="EMBL" id="CAJNNV010031002">
    <property type="protein sequence ID" value="CAE8634401.1"/>
    <property type="molecule type" value="Genomic_DNA"/>
</dbReference>
<sequence length="1828" mass="200457">MAFRTLTIQKHILAGHVSVSGGVEMHGVASGEEAYYQAQLKEMAAFMGQERFKHTTRPYKVEEVVKLQGTMPLHFTGAKISDKLYTMLRNHQAKGTCSHTFGALDTVQVVQMAKYLTSVYVSGWQCSSTASTSNEPGPDVADYPYDTVPNKVDQLFRAQLFHDRKQFEERLRMSPADRAKKPAVDYMNPIIADADTGHGGLTATMKLSKMFIENGAGGIHIEDQKPGTKKCGHMGGKVLVSTGEHTQRLIAIRLQADVLNSALVIVARTDAEAATMIDSNIDPIDHPHIKGATVKGVEPLYEAIQKGTDKDWEQRAGCMTFPDAVASVLKSKGVDASKWLKDSLKMSLPEMRKAAAALGAGEVYFDWDVARSVEGYFRIKGTTDFCVQRAIAWAPYADCIWMETGKPILAQATKFAAEVRAAVPHQMLAYNLSPSFNWDGAGMTDGQMESFIWDLAKLGFCWQFITLAGFHCDALSIDLFARDYAKRGAAAYVQLIQREERKHGVETLTHQKWSGSEIVDEMGNIVSGGTSSTGIMSAGVTESQFCSQLGQVPEMKGSFYDGFLALPASHARPGLLLFPAMAFRTLTIQKHILAGHVSVSGGVEMHGVASGEEAYYQAQLKEMAAFMGQERFKHTTRPYKVEEVVKLQGTMPLHFTGAKISDKLYTMLRNHQAKGTCSHTFGALDTVQVVQMAKYLTSVYVSGWQCSSTASTSNEPGPDVADYPYDTVPNKVDQLFRAQLFHDRKQFEERLRMSPADRAKKPAVDYMNPIIADADTGHGGLTATMKLSKMFIENGAGGIHIEDQKPGTKKCGHMGGKVLVSTGEHTQRLIAIRLQADVLNSALVIVARTDAEAATMIDSNIDPIDHPHIKGATVKGVEPLYEAIQKSTDKDWEQRAGCMTFPDAVASVLKSKGVDASKWLKDSLKMSLPEMRKAAAALGAGEVYFDWDVARSVEGYFRIKGTTDFCVQRAIAWAPYADCIWMETGKPILAQATKFAAEVRAAVPHQMLAYNLSPSFNWDGAGMTDGQMESFIWDLAKLGFCWQFITLAGFHCDALSIDLFARDYAKRGAAAYVQLIQREERKHGVETLTHQKWSGSEIVDEMGNIVSGGTSSTGIMSVLQLLPEVTRFCELERVSFQFVNIFSAAKSGDGSTQNVCIKMDGKFPCPDCRQKFDDEKAKQMHWKFIHDPNHRVWSFRGAELQSIAQSQYNPIAAGPKEHACDATVAIVVAAVTAVFVALLPLHCSVSLQVGSVEQIPRLLSCVWRAISSSWRDDVFEVDAAHPSGASAAEAAALAKAVQPRRLYFDTSPGLEPVLERELRDGLGLTGKWEIYKGGVALEAPESNLWHAILQSRVLQGARIGVGTPFHAGYESTLKNYAAGVPWSEYIWFQTQAGAPPIKVTSEKSRLFHTDVIERAITEAIESLRRNQLKRKLQQTEDGKFYGKPETPKPPSPTVYVELDANECKLSVSCTEKPHRRAYTCAVDSSEVEVDDDAEGPAKGSAWLLGEAHAAACVLKSPMLRNLEQAAEAGHSLRVWDPFCGRGTMLLEALGIALGVPPGSPSQPLPFAEFPGFDEIRFGEVVRSLQVSPHPAISHLSLLGSHDNAELIQHAEANLRGFVRAMPRPRTGPLSLMWKSADAAEYESRSSSDPMADTRLRLPCPVSFRQADSPADLLDSVRSQPTMILTNVPYGNKADGRRDQRRYEEFGKMLKAEAELGYLRGVFCLSAKEDFKRRTGLEWRTELRFTCSGVPVELLQWTGRAAAGAGYMFTAPRTPQAAAGAADQKLARRDEGKFGSASALPAFSPSRGSEASLPAGRGRKTTSRKQSQQ</sequence>
<dbReference type="PROSITE" id="PS00028">
    <property type="entry name" value="ZINC_FINGER_C2H2_1"/>
    <property type="match status" value="1"/>
</dbReference>
<dbReference type="PANTHER" id="PTHR21631:SF3">
    <property type="entry name" value="BIFUNCTIONAL GLYOXYLATE CYCLE PROTEIN"/>
    <property type="match status" value="1"/>
</dbReference>
<dbReference type="NCBIfam" id="TIGR01346">
    <property type="entry name" value="isocit_lyase"/>
    <property type="match status" value="2"/>
</dbReference>
<gene>
    <name evidence="8" type="ORF">PGLA1383_LOCUS50051</name>
</gene>
<dbReference type="PANTHER" id="PTHR21631">
    <property type="entry name" value="ISOCITRATE LYASE/MALATE SYNTHASE"/>
    <property type="match status" value="1"/>
</dbReference>
<dbReference type="PROSITE" id="PS00161">
    <property type="entry name" value="ISOCITRATE_LYASE"/>
    <property type="match status" value="2"/>
</dbReference>
<protein>
    <recommendedName>
        <fullName evidence="2">isocitrate lyase</fullName>
        <ecNumber evidence="2">4.1.3.1</ecNumber>
    </recommendedName>
</protein>
<comment type="caution">
    <text evidence="8">The sequence shown here is derived from an EMBL/GenBank/DDBJ whole genome shotgun (WGS) entry which is preliminary data.</text>
</comment>
<dbReference type="InterPro" id="IPR015813">
    <property type="entry name" value="Pyrv/PenolPyrv_kinase-like_dom"/>
</dbReference>